<evidence type="ECO:0000313" key="5">
    <source>
        <dbReference type="Proteomes" id="UP000012179"/>
    </source>
</evidence>
<dbReference type="AlphaFoldDB" id="A0A1W6SL29"/>
<dbReference type="PANTHER" id="PTHR43222:SF2">
    <property type="entry name" value="NUDIX HYDROLASE 23, CHLOROPLASTIC"/>
    <property type="match status" value="1"/>
</dbReference>
<dbReference type="InterPro" id="IPR020084">
    <property type="entry name" value="NUDIX_hydrolase_CS"/>
</dbReference>
<dbReference type="InterPro" id="IPR000086">
    <property type="entry name" value="NUDIX_hydrolase_dom"/>
</dbReference>
<dbReference type="InterPro" id="IPR029401">
    <property type="entry name" value="Nudix_N"/>
</dbReference>
<gene>
    <name evidence="4" type="ORF">EBAPG3_001125</name>
</gene>
<dbReference type="Gene3D" id="2.20.70.10">
    <property type="match status" value="1"/>
</dbReference>
<dbReference type="KEGG" id="nlc:EBAPG3_001125"/>
<dbReference type="Proteomes" id="UP000012179">
    <property type="component" value="Chromosome"/>
</dbReference>
<dbReference type="RefSeq" id="WP_004180821.1">
    <property type="nucleotide sequence ID" value="NZ_CP021106.3"/>
</dbReference>
<dbReference type="GO" id="GO:0016787">
    <property type="term" value="F:hydrolase activity"/>
    <property type="evidence" value="ECO:0007669"/>
    <property type="project" value="UniProtKB-KW"/>
</dbReference>
<accession>A0A1W6SL29</accession>
<dbReference type="OrthoDB" id="5417595at2"/>
<dbReference type="EMBL" id="CP021106">
    <property type="protein sequence ID" value="ARO86493.1"/>
    <property type="molecule type" value="Genomic_DNA"/>
</dbReference>
<organism evidence="4 5">
    <name type="scientific">Nitrosospira lacus</name>
    <dbReference type="NCBI Taxonomy" id="1288494"/>
    <lineage>
        <taxon>Bacteria</taxon>
        <taxon>Pseudomonadati</taxon>
        <taxon>Pseudomonadota</taxon>
        <taxon>Betaproteobacteria</taxon>
        <taxon>Nitrosomonadales</taxon>
        <taxon>Nitrosomonadaceae</taxon>
        <taxon>Nitrosospira</taxon>
    </lineage>
</organism>
<comment type="cofactor">
    <cofactor evidence="1">
        <name>Mg(2+)</name>
        <dbReference type="ChEBI" id="CHEBI:18420"/>
    </cofactor>
</comment>
<reference evidence="4 5" key="1">
    <citation type="journal article" date="2015" name="Int. J. Syst. Evol. Microbiol.">
        <title>Nitrosospira lacus sp. nov., a psychrotolerant, ammonia-oxidizing bacterium from sandy lake sediment.</title>
        <authorList>
            <person name="Urakawa H."/>
            <person name="Garcia J.C."/>
            <person name="Nielsen J.L."/>
            <person name="Le V.Q."/>
            <person name="Kozlowski J.A."/>
            <person name="Stein L.Y."/>
            <person name="Lim C.K."/>
            <person name="Pommerening-Roser A."/>
            <person name="Martens-Habbena W."/>
            <person name="Stahl D.A."/>
            <person name="Klotz M.G."/>
        </authorList>
    </citation>
    <scope>NUCLEOTIDE SEQUENCE [LARGE SCALE GENOMIC DNA]</scope>
    <source>
        <strain evidence="4 5">APG3</strain>
    </source>
</reference>
<dbReference type="Pfam" id="PF14803">
    <property type="entry name" value="Zn_ribbon_Nudix"/>
    <property type="match status" value="1"/>
</dbReference>
<keyword evidence="2 4" id="KW-0378">Hydrolase</keyword>
<evidence type="ECO:0000256" key="2">
    <source>
        <dbReference type="ARBA" id="ARBA00022801"/>
    </source>
</evidence>
<protein>
    <submittedName>
        <fullName evidence="4">NUDIX hydrolase</fullName>
    </submittedName>
</protein>
<dbReference type="CDD" id="cd04511">
    <property type="entry name" value="NUDIX_Hydrolase"/>
    <property type="match status" value="1"/>
</dbReference>
<name>A0A1W6SL29_9PROT</name>
<evidence type="ECO:0000313" key="4">
    <source>
        <dbReference type="EMBL" id="ARO86493.1"/>
    </source>
</evidence>
<dbReference type="Pfam" id="PF00293">
    <property type="entry name" value="NUDIX"/>
    <property type="match status" value="1"/>
</dbReference>
<evidence type="ECO:0000259" key="3">
    <source>
        <dbReference type="PROSITE" id="PS51462"/>
    </source>
</evidence>
<sequence length="179" mass="20464">MKFCSNCGTPVELRVPEGDNLPRYVCPACGVVHYQNPKIVVGCIPEWEDRILLCRRAIAPRHGLWTVPSGFMENAETLIQGAARETLEEANARVEMGSLYAIYNIPHINQVHVLFRARLLDLDFKPGIESLDVQLFGEAEIPWDTLAFRVIQEPLKRYFEERQQGKLGFHMGTIEELRK</sequence>
<keyword evidence="5" id="KW-1185">Reference proteome</keyword>
<feature type="domain" description="Nudix hydrolase" evidence="3">
    <location>
        <begin position="36"/>
        <end position="163"/>
    </location>
</feature>
<dbReference type="eggNOG" id="COG1051">
    <property type="taxonomic scope" value="Bacteria"/>
</dbReference>
<dbReference type="SUPFAM" id="SSF55811">
    <property type="entry name" value="Nudix"/>
    <property type="match status" value="1"/>
</dbReference>
<dbReference type="PANTHER" id="PTHR43222">
    <property type="entry name" value="NUDIX HYDROLASE 23"/>
    <property type="match status" value="1"/>
</dbReference>
<proteinExistence type="predicted"/>
<dbReference type="Gene3D" id="3.90.79.10">
    <property type="entry name" value="Nucleoside Triphosphate Pyrophosphohydrolase"/>
    <property type="match status" value="1"/>
</dbReference>
<dbReference type="PROSITE" id="PS51462">
    <property type="entry name" value="NUDIX"/>
    <property type="match status" value="1"/>
</dbReference>
<dbReference type="InterPro" id="IPR015797">
    <property type="entry name" value="NUDIX_hydrolase-like_dom_sf"/>
</dbReference>
<dbReference type="PROSITE" id="PS00893">
    <property type="entry name" value="NUDIX_BOX"/>
    <property type="match status" value="1"/>
</dbReference>
<evidence type="ECO:0000256" key="1">
    <source>
        <dbReference type="ARBA" id="ARBA00001946"/>
    </source>
</evidence>